<dbReference type="Proteomes" id="UP000799441">
    <property type="component" value="Unassembled WGS sequence"/>
</dbReference>
<reference evidence="3" key="1">
    <citation type="journal article" date="2020" name="Stud. Mycol.">
        <title>101 Dothideomycetes genomes: a test case for predicting lifestyles and emergence of pathogens.</title>
        <authorList>
            <person name="Haridas S."/>
            <person name="Albert R."/>
            <person name="Binder M."/>
            <person name="Bloem J."/>
            <person name="Labutti K."/>
            <person name="Salamov A."/>
            <person name="Andreopoulos B."/>
            <person name="Baker S."/>
            <person name="Barry K."/>
            <person name="Bills G."/>
            <person name="Bluhm B."/>
            <person name="Cannon C."/>
            <person name="Castanera R."/>
            <person name="Culley D."/>
            <person name="Daum C."/>
            <person name="Ezra D."/>
            <person name="Gonzalez J."/>
            <person name="Henrissat B."/>
            <person name="Kuo A."/>
            <person name="Liang C."/>
            <person name="Lipzen A."/>
            <person name="Lutzoni F."/>
            <person name="Magnuson J."/>
            <person name="Mondo S."/>
            <person name="Nolan M."/>
            <person name="Ohm R."/>
            <person name="Pangilinan J."/>
            <person name="Park H.-J."/>
            <person name="Ramirez L."/>
            <person name="Alfaro M."/>
            <person name="Sun H."/>
            <person name="Tritt A."/>
            <person name="Yoshinaga Y."/>
            <person name="Zwiers L.-H."/>
            <person name="Turgeon B."/>
            <person name="Goodwin S."/>
            <person name="Spatafora J."/>
            <person name="Crous P."/>
            <person name="Grigoriev I."/>
        </authorList>
    </citation>
    <scope>NUCLEOTIDE SEQUENCE</scope>
    <source>
        <strain evidence="3">CBS 116435</strain>
    </source>
</reference>
<organism evidence="3 4">
    <name type="scientific">Polychaeton citri CBS 116435</name>
    <dbReference type="NCBI Taxonomy" id="1314669"/>
    <lineage>
        <taxon>Eukaryota</taxon>
        <taxon>Fungi</taxon>
        <taxon>Dikarya</taxon>
        <taxon>Ascomycota</taxon>
        <taxon>Pezizomycotina</taxon>
        <taxon>Dothideomycetes</taxon>
        <taxon>Dothideomycetidae</taxon>
        <taxon>Capnodiales</taxon>
        <taxon>Capnodiaceae</taxon>
        <taxon>Polychaeton</taxon>
    </lineage>
</organism>
<protein>
    <recommendedName>
        <fullName evidence="5">Secreted protein</fullName>
    </recommendedName>
</protein>
<dbReference type="AlphaFoldDB" id="A0A9P4URT9"/>
<evidence type="ECO:0008006" key="5">
    <source>
        <dbReference type="Google" id="ProtNLM"/>
    </source>
</evidence>
<evidence type="ECO:0000256" key="1">
    <source>
        <dbReference type="SAM" id="MobiDB-lite"/>
    </source>
</evidence>
<proteinExistence type="predicted"/>
<dbReference type="EMBL" id="MU003766">
    <property type="protein sequence ID" value="KAF2726012.1"/>
    <property type="molecule type" value="Genomic_DNA"/>
</dbReference>
<name>A0A9P4URT9_9PEZI</name>
<accession>A0A9P4URT9</accession>
<feature type="chain" id="PRO_5040177576" description="Secreted protein" evidence="2">
    <location>
        <begin position="29"/>
        <end position="77"/>
    </location>
</feature>
<keyword evidence="2" id="KW-0732">Signal</keyword>
<feature type="region of interest" description="Disordered" evidence="1">
    <location>
        <begin position="51"/>
        <end position="77"/>
    </location>
</feature>
<keyword evidence="4" id="KW-1185">Reference proteome</keyword>
<gene>
    <name evidence="3" type="ORF">K431DRAFT_56660</name>
</gene>
<comment type="caution">
    <text evidence="3">The sequence shown here is derived from an EMBL/GenBank/DDBJ whole genome shotgun (WGS) entry which is preliminary data.</text>
</comment>
<sequence>MRGSNRLAGSILHPALAMLLVGYSSISAGNRRQFGADISLSLPFASGRQRLQVAEEGPSKRNQPRALDDSLALLPSS</sequence>
<evidence type="ECO:0000313" key="3">
    <source>
        <dbReference type="EMBL" id="KAF2726012.1"/>
    </source>
</evidence>
<evidence type="ECO:0000256" key="2">
    <source>
        <dbReference type="SAM" id="SignalP"/>
    </source>
</evidence>
<feature type="signal peptide" evidence="2">
    <location>
        <begin position="1"/>
        <end position="28"/>
    </location>
</feature>
<evidence type="ECO:0000313" key="4">
    <source>
        <dbReference type="Proteomes" id="UP000799441"/>
    </source>
</evidence>